<sequence>MQTVVLNMPVSMERQPHISPIWGDIACCGVPRKSPRMRDQKALHAAHIGQVLLNCRAGCEQSGPLGDVVLAPGDRDVRAAVRRSGIGRFRSTRRRGNMRSIWRAGGVLAGAVAVVMACGTVASASVVGYGEPWEDCVQSVQISHNLGEVYANAATRCKSRHDFLVPTVALAGDQGKYGLEGKMKSCAWATFCETDNVYLDEIKGVDYRAANTGYVGSDPFMWPKSSIAHAQLTGDPYNKRLNNGAGTEAGTGRVRWADFDGDGRADYSNVSQDGAVDVYLNRGGDGHGGWDYRGRVHTSQTGISDSSRVRLADFDGDGRADYLVINPNGSVTTQLNRGGDGHGGWQNIGAVATGMTTDQNQVQFADFDEDGRADYNIVRDDGSITTWLNCGGDSSRQWEPIGRVAAGFGPGTGPRVRLAEMYNSQRFDYNVIGNGIPSAPGGGGPVGSVHTWINEGGDRNGHPGWGDWGQTATGIGIEDIRVVLADITGDGNADYLATNPDGSVHAYQNNGGDGHGGWTDLGNITTGH</sequence>
<gene>
    <name evidence="3" type="ORF">EBO15_41360</name>
</gene>
<dbReference type="InterPro" id="IPR013517">
    <property type="entry name" value="FG-GAP"/>
</dbReference>
<keyword evidence="1" id="KW-0732">Signal</keyword>
<evidence type="ECO:0000313" key="3">
    <source>
        <dbReference type="EMBL" id="RMI33770.1"/>
    </source>
</evidence>
<protein>
    <submittedName>
        <fullName evidence="3">VCBS repeat-containing protein</fullName>
    </submittedName>
</protein>
<proteinExistence type="predicted"/>
<reference evidence="3 4" key="1">
    <citation type="submission" date="2018-10" db="EMBL/GenBank/DDBJ databases">
        <title>Isolation from soil.</title>
        <authorList>
            <person name="Hu J."/>
        </authorList>
    </citation>
    <scope>NUCLEOTIDE SEQUENCE [LARGE SCALE GENOMIC DNA]</scope>
    <source>
        <strain evidence="3 4">NEAU-Ht49</strain>
    </source>
</reference>
<dbReference type="InterPro" id="IPR028994">
    <property type="entry name" value="Integrin_alpha_N"/>
</dbReference>
<keyword evidence="2" id="KW-0812">Transmembrane</keyword>
<evidence type="ECO:0000256" key="2">
    <source>
        <dbReference type="SAM" id="Phobius"/>
    </source>
</evidence>
<keyword evidence="4" id="KW-1185">Reference proteome</keyword>
<dbReference type="AlphaFoldDB" id="A0A3M2LAN9"/>
<evidence type="ECO:0000313" key="4">
    <source>
        <dbReference type="Proteomes" id="UP000282674"/>
    </source>
</evidence>
<comment type="caution">
    <text evidence="3">The sequence shown here is derived from an EMBL/GenBank/DDBJ whole genome shotgun (WGS) entry which is preliminary data.</text>
</comment>
<dbReference type="Proteomes" id="UP000282674">
    <property type="component" value="Unassembled WGS sequence"/>
</dbReference>
<dbReference type="Pfam" id="PF13517">
    <property type="entry name" value="FG-GAP_3"/>
    <property type="match status" value="1"/>
</dbReference>
<accession>A0A3M2LAN9</accession>
<organism evidence="3 4">
    <name type="scientific">Actinomadura harenae</name>
    <dbReference type="NCBI Taxonomy" id="2483351"/>
    <lineage>
        <taxon>Bacteria</taxon>
        <taxon>Bacillati</taxon>
        <taxon>Actinomycetota</taxon>
        <taxon>Actinomycetes</taxon>
        <taxon>Streptosporangiales</taxon>
        <taxon>Thermomonosporaceae</taxon>
        <taxon>Actinomadura</taxon>
    </lineage>
</organism>
<keyword evidence="2" id="KW-1133">Transmembrane helix</keyword>
<feature type="transmembrane region" description="Helical" evidence="2">
    <location>
        <begin position="100"/>
        <end position="122"/>
    </location>
</feature>
<keyword evidence="2" id="KW-0472">Membrane</keyword>
<dbReference type="PANTHER" id="PTHR46580">
    <property type="entry name" value="SENSOR KINASE-RELATED"/>
    <property type="match status" value="1"/>
</dbReference>
<evidence type="ECO:0000256" key="1">
    <source>
        <dbReference type="ARBA" id="ARBA00022729"/>
    </source>
</evidence>
<dbReference type="SUPFAM" id="SSF69318">
    <property type="entry name" value="Integrin alpha N-terminal domain"/>
    <property type="match status" value="1"/>
</dbReference>
<dbReference type="EMBL" id="RFFG01000179">
    <property type="protein sequence ID" value="RMI33770.1"/>
    <property type="molecule type" value="Genomic_DNA"/>
</dbReference>
<dbReference type="PANTHER" id="PTHR46580:SF4">
    <property type="entry name" value="ATP_GTP-BINDING PROTEIN"/>
    <property type="match status" value="1"/>
</dbReference>
<name>A0A3M2LAN9_9ACTN</name>